<comment type="caution">
    <text evidence="7">The sequence shown here is derived from an EMBL/GenBank/DDBJ whole genome shotgun (WGS) entry which is preliminary data.</text>
</comment>
<dbReference type="HAMAP" id="MF_00844_B">
    <property type="entry name" value="RqcH_B"/>
    <property type="match status" value="1"/>
</dbReference>
<evidence type="ECO:0000256" key="1">
    <source>
        <dbReference type="ARBA" id="ARBA00022555"/>
    </source>
</evidence>
<name>A0AAP2WA25_9FIRM</name>
<dbReference type="GO" id="GO:0072344">
    <property type="term" value="P:rescue of stalled ribosome"/>
    <property type="evidence" value="ECO:0007669"/>
    <property type="project" value="UniProtKB-UniRule"/>
</dbReference>
<dbReference type="GO" id="GO:0043023">
    <property type="term" value="F:ribosomal large subunit binding"/>
    <property type="evidence" value="ECO:0007669"/>
    <property type="project" value="UniProtKB-UniRule"/>
</dbReference>
<accession>A0AAP2WA25</accession>
<evidence type="ECO:0000313" key="8">
    <source>
        <dbReference type="Proteomes" id="UP001299265"/>
    </source>
</evidence>
<dbReference type="Gene3D" id="2.30.310.10">
    <property type="entry name" value="ibrinogen binding protein from staphylococcus aureus domain"/>
    <property type="match status" value="1"/>
</dbReference>
<keyword evidence="4 5" id="KW-0648">Protein biosynthesis</keyword>
<dbReference type="PANTHER" id="PTHR15239">
    <property type="entry name" value="NUCLEAR EXPORT MEDIATOR FACTOR NEMF"/>
    <property type="match status" value="1"/>
</dbReference>
<keyword evidence="2 5" id="KW-0699">rRNA-binding</keyword>
<evidence type="ECO:0000259" key="6">
    <source>
        <dbReference type="Pfam" id="PF05670"/>
    </source>
</evidence>
<dbReference type="Gene3D" id="1.10.8.50">
    <property type="match status" value="1"/>
</dbReference>
<evidence type="ECO:0000256" key="3">
    <source>
        <dbReference type="ARBA" id="ARBA00022884"/>
    </source>
</evidence>
<dbReference type="EMBL" id="JAJNOR010000004">
    <property type="protein sequence ID" value="MCD2492687.1"/>
    <property type="molecule type" value="Genomic_DNA"/>
</dbReference>
<comment type="function">
    <text evidence="5">Key component of the ribosome quality control system (RQC), a ribosome-associated complex that mediates the extraction of incompletely synthesized nascent chains from stalled ribosomes and their subsequent degradation. RqcH recruits Ala-charged tRNA, and with RqcP directs the elongation of stalled nascent chains on 50S ribosomal subunits, leading to non-templated C-terminal alanine extensions (Ala tail). The Ala tail promotes nascent chain degradation. May add between 1 and at least 8 Ala residues. Binds to stalled 50S ribosomal subunits.</text>
</comment>
<dbReference type="Pfam" id="PF05833">
    <property type="entry name" value="NFACT_N"/>
    <property type="match status" value="1"/>
</dbReference>
<dbReference type="AlphaFoldDB" id="A0AAP2WA25"/>
<organism evidence="7 8">
    <name type="scientific">Lientehia hominis</name>
    <dbReference type="NCBI Taxonomy" id="2897778"/>
    <lineage>
        <taxon>Bacteria</taxon>
        <taxon>Bacillati</taxon>
        <taxon>Bacillota</taxon>
        <taxon>Clostridia</taxon>
        <taxon>Lachnospirales</taxon>
        <taxon>Lachnospiraceae</taxon>
        <taxon>Lientehia</taxon>
    </lineage>
</organism>
<dbReference type="PANTHER" id="PTHR15239:SF6">
    <property type="entry name" value="RIBOSOME QUALITY CONTROL COMPLEX SUBUNIT NEMF"/>
    <property type="match status" value="1"/>
</dbReference>
<evidence type="ECO:0000256" key="4">
    <source>
        <dbReference type="ARBA" id="ARBA00022917"/>
    </source>
</evidence>
<dbReference type="GO" id="GO:1990112">
    <property type="term" value="C:RQC complex"/>
    <property type="evidence" value="ECO:0007669"/>
    <property type="project" value="TreeGrafter"/>
</dbReference>
<feature type="domain" description="NFACT RNA-binding" evidence="6">
    <location>
        <begin position="460"/>
        <end position="555"/>
    </location>
</feature>
<dbReference type="Pfam" id="PF05670">
    <property type="entry name" value="NFACT-R_1"/>
    <property type="match status" value="1"/>
</dbReference>
<dbReference type="InterPro" id="IPR051608">
    <property type="entry name" value="RQC_Subunit_NEMF"/>
</dbReference>
<dbReference type="Proteomes" id="UP001299265">
    <property type="component" value="Unassembled WGS sequence"/>
</dbReference>
<protein>
    <recommendedName>
        <fullName evidence="5">Rqc2 homolog RqcH</fullName>
        <shortName evidence="5">RqcH</shortName>
    </recommendedName>
</protein>
<dbReference type="RefSeq" id="WP_231062563.1">
    <property type="nucleotide sequence ID" value="NZ_JAJNOR010000004.1"/>
</dbReference>
<keyword evidence="1 5" id="KW-0820">tRNA-binding</keyword>
<keyword evidence="3 5" id="KW-0694">RNA-binding</keyword>
<comment type="subunit">
    <text evidence="5">Associates with stalled 50S ribosomal subunits. Binds to RqcP.</text>
</comment>
<sequence length="582" mass="65729">MALDGIVIACMAKEMKERITGGRIAKIAQPEADALMLTIKNQKDTWKLFLSAGASLPLVYFTGQSKQNPMTAPNFCMLLRKHIGGGRIISVTQPGLERILVLEIEHLDEMGDLCRKKLVAEFMGKHSNLIFCDSNDTIIDSIKHIPLSVSSVREVLPGRPYFIPDTMKKENPLSLSMEGFISGAAAKPMALSKALYTGYTGLSPVMAEEICCAASLDSSRPINTLSDLELTHLFGIFQSFMEDVKCGRFTPCIAYEGRLPVEFSALPLTHLAAYDQKTFDSISEVLESYYASREIVTRIRQKSADLRRIVQTALERNRKKYDLQLRQLKDTEKRDKFRVYGELINTYGYELESGAKALKALNYYSGETVKIPLDDTMTPQENAKHYFDKYGKLKRTFEALTELTKETKEEIDYLDSVSSALDIARTEEDLTQIKEELRESGYIRKRGPKDKKTKITSIPFHYLSSDGYHIYVGKNNLQNEDLTFHFASGNDWWFHAKGIPGSHVIVKAEGKAREELPDRLYEEAARLAAYYSKGRENDKVEIDYVEKKQVKKVSGAKPGFVIYHTNYSMIADPDISGLTEVK</sequence>
<evidence type="ECO:0000256" key="5">
    <source>
        <dbReference type="HAMAP-Rule" id="MF_00844"/>
    </source>
</evidence>
<dbReference type="InterPro" id="IPR008532">
    <property type="entry name" value="NFACT_RNA-bd"/>
</dbReference>
<dbReference type="InterPro" id="IPR043682">
    <property type="entry name" value="RqcH_bacterial"/>
</dbReference>
<evidence type="ECO:0000256" key="2">
    <source>
        <dbReference type="ARBA" id="ARBA00022730"/>
    </source>
</evidence>
<dbReference type="GO" id="GO:0019843">
    <property type="term" value="F:rRNA binding"/>
    <property type="evidence" value="ECO:0007669"/>
    <property type="project" value="UniProtKB-UniRule"/>
</dbReference>
<reference evidence="7 8" key="1">
    <citation type="submission" date="2021-11" db="EMBL/GenBank/DDBJ databases">
        <title>Lacrimispora sp. nov. NSJ-141 isolated from human feces.</title>
        <authorList>
            <person name="Abdugheni R."/>
        </authorList>
    </citation>
    <scope>NUCLEOTIDE SEQUENCE [LARGE SCALE GENOMIC DNA]</scope>
    <source>
        <strain evidence="7 8">NSJ-141</strain>
    </source>
</reference>
<evidence type="ECO:0000313" key="7">
    <source>
        <dbReference type="EMBL" id="MCD2492687.1"/>
    </source>
</evidence>
<proteinExistence type="inferred from homology"/>
<dbReference type="GO" id="GO:0000049">
    <property type="term" value="F:tRNA binding"/>
    <property type="evidence" value="ECO:0007669"/>
    <property type="project" value="UniProtKB-UniRule"/>
</dbReference>
<gene>
    <name evidence="5" type="primary">rqcH</name>
    <name evidence="7" type="ORF">LQE92_08605</name>
</gene>
<comment type="similarity">
    <text evidence="5">Belongs to the NEMF family.</text>
</comment>
<keyword evidence="8" id="KW-1185">Reference proteome</keyword>